<dbReference type="GO" id="GO:0000972">
    <property type="term" value="P:transcription-dependent tethering of RNA polymerase II gene DNA at nuclear periphery"/>
    <property type="evidence" value="ECO:0007669"/>
    <property type="project" value="TreeGrafter"/>
</dbReference>
<dbReference type="PANTHER" id="PTHR10350:SF6">
    <property type="entry name" value="NUCLEAR PORE COMPLEX PROTEIN NUP155"/>
    <property type="match status" value="1"/>
</dbReference>
<dbReference type="Pfam" id="PF00887">
    <property type="entry name" value="ACBP"/>
    <property type="match status" value="1"/>
</dbReference>
<dbReference type="GO" id="GO:0006606">
    <property type="term" value="P:protein import into nucleus"/>
    <property type="evidence" value="ECO:0007669"/>
    <property type="project" value="TreeGrafter"/>
</dbReference>
<dbReference type="PRINTS" id="PR00689">
    <property type="entry name" value="ACOABINDINGP"/>
</dbReference>
<feature type="domain" description="ACB" evidence="4">
    <location>
        <begin position="1"/>
        <end position="81"/>
    </location>
</feature>
<evidence type="ECO:0000313" key="5">
    <source>
        <dbReference type="EMBL" id="KAJ3262349.1"/>
    </source>
</evidence>
<sequence length="555" mass="63365">MAASYVRCSDPKPVDPNVMYQLYSYYKQATEGDQYREAPWKINVESYAKWNAWKSLKGMRKDQAMTKYVELLNQDLLLGERKRTSQTTINVDNSGKWNYLVAESFKNLPDFILQRYDSLMVSSFMGIFPEINHVWMTIDNQLYLWNYEVQEPICTHEDPDQVIIHVSLVKPLPGIFLEQIEYLLVIATPLEITLLGIAFEEKKKAGRPRGKVKIFRTDLACHADSVNMSSIIGTDQGRIFMRGNDGQLFELVYQGDDGWLTRKIRKLNKSGSSLAVFIPSIFNWAGSGKKKLMLDPIKLIAFDNDRNALYTVTKNNYIELIYLGPDGKGFTRIAKYKDLNNDLNKINAFDDQIIALYPVSPMESRSLHMVVITSSGVRAYFSTNDYSYATTTNPKFIEPKTLKCLFAIPPSNIAGAVNQRIKVHQGYYSNGITITSQALEDIDRILMSAPHAGAIVQGDRKYLVEYAGYCEVEGRTWAIEEVPSDLLSSMKKKPVVGYHLNELATQFEFEPRKFYLLTNGGLHTIVKYRPIDILYQLLSSQSPSNLRVFQDFFSK</sequence>
<proteinExistence type="predicted"/>
<comment type="caution">
    <text evidence="6">The sequence shown here is derived from an EMBL/GenBank/DDBJ whole genome shotgun (WGS) entry which is preliminary data.</text>
</comment>
<dbReference type="GO" id="GO:0044611">
    <property type="term" value="C:nuclear pore inner ring"/>
    <property type="evidence" value="ECO:0007669"/>
    <property type="project" value="TreeGrafter"/>
</dbReference>
<dbReference type="InterPro" id="IPR004870">
    <property type="entry name" value="Nucleoporin_Nup155"/>
</dbReference>
<dbReference type="GO" id="GO:0000062">
    <property type="term" value="F:fatty-acyl-CoA binding"/>
    <property type="evidence" value="ECO:0007669"/>
    <property type="project" value="InterPro"/>
</dbReference>
<evidence type="ECO:0000256" key="2">
    <source>
        <dbReference type="ARBA" id="ARBA00022448"/>
    </source>
</evidence>
<dbReference type="InterPro" id="IPR000582">
    <property type="entry name" value="Acyl-CoA-binding_protein"/>
</dbReference>
<dbReference type="Gene3D" id="1.20.58.1780">
    <property type="match status" value="1"/>
</dbReference>
<keyword evidence="3" id="KW-0539">Nucleus</keyword>
<dbReference type="GO" id="GO:0036228">
    <property type="term" value="P:protein localization to nuclear inner membrane"/>
    <property type="evidence" value="ECO:0007669"/>
    <property type="project" value="TreeGrafter"/>
</dbReference>
<protein>
    <recommendedName>
        <fullName evidence="4">ACB domain-containing protein</fullName>
    </recommendedName>
</protein>
<dbReference type="GO" id="GO:0017056">
    <property type="term" value="F:structural constituent of nuclear pore"/>
    <property type="evidence" value="ECO:0007669"/>
    <property type="project" value="InterPro"/>
</dbReference>
<dbReference type="InterPro" id="IPR014908">
    <property type="entry name" value="Nucleoporin_Nup133/Nup155_N"/>
</dbReference>
<reference evidence="6" key="1">
    <citation type="submission" date="2020-05" db="EMBL/GenBank/DDBJ databases">
        <title>Phylogenomic resolution of chytrid fungi.</title>
        <authorList>
            <person name="Stajich J.E."/>
            <person name="Amses K."/>
            <person name="Simmons R."/>
            <person name="Seto K."/>
            <person name="Myers J."/>
            <person name="Bonds A."/>
            <person name="Quandt C.A."/>
            <person name="Barry K."/>
            <person name="Liu P."/>
            <person name="Grigoriev I."/>
            <person name="Longcore J.E."/>
            <person name="James T.Y."/>
        </authorList>
    </citation>
    <scope>NUCLEOTIDE SEQUENCE</scope>
    <source>
        <strain evidence="6">PLAUS21</strain>
    </source>
</reference>
<dbReference type="AlphaFoldDB" id="A0AAD5UP25"/>
<evidence type="ECO:0000256" key="3">
    <source>
        <dbReference type="ARBA" id="ARBA00023242"/>
    </source>
</evidence>
<name>A0AAD5UP25_9FUNG</name>
<dbReference type="GO" id="GO:0006405">
    <property type="term" value="P:RNA export from nucleus"/>
    <property type="evidence" value="ECO:0007669"/>
    <property type="project" value="TreeGrafter"/>
</dbReference>
<evidence type="ECO:0000256" key="1">
    <source>
        <dbReference type="ARBA" id="ARBA00004123"/>
    </source>
</evidence>
<accession>A0AAD5UP25</accession>
<evidence type="ECO:0000259" key="4">
    <source>
        <dbReference type="PROSITE" id="PS51228"/>
    </source>
</evidence>
<keyword evidence="7" id="KW-1185">Reference proteome</keyword>
<dbReference type="InterPro" id="IPR014352">
    <property type="entry name" value="FERM/acyl-CoA-bd_prot_sf"/>
</dbReference>
<dbReference type="PROSITE" id="PS51228">
    <property type="entry name" value="ACB_2"/>
    <property type="match status" value="1"/>
</dbReference>
<evidence type="ECO:0000313" key="7">
    <source>
        <dbReference type="Proteomes" id="UP001210925"/>
    </source>
</evidence>
<dbReference type="EMBL" id="JADGKB010000002">
    <property type="protein sequence ID" value="KAJ3262349.1"/>
    <property type="molecule type" value="Genomic_DNA"/>
</dbReference>
<dbReference type="Proteomes" id="UP001210925">
    <property type="component" value="Unassembled WGS sequence"/>
</dbReference>
<dbReference type="Pfam" id="PF08801">
    <property type="entry name" value="Nucleoporin_N"/>
    <property type="match status" value="1"/>
</dbReference>
<gene>
    <name evidence="5" type="ORF">HK103_002763</name>
    <name evidence="6" type="ORF">HK103_002790</name>
</gene>
<dbReference type="PANTHER" id="PTHR10350">
    <property type="entry name" value="NUCLEAR PORE COMPLEX PROTEIN NUP155"/>
    <property type="match status" value="1"/>
</dbReference>
<evidence type="ECO:0000313" key="6">
    <source>
        <dbReference type="EMBL" id="KAJ3262375.1"/>
    </source>
</evidence>
<keyword evidence="2" id="KW-0813">Transport</keyword>
<dbReference type="EMBL" id="JADGKB010000002">
    <property type="protein sequence ID" value="KAJ3262375.1"/>
    <property type="molecule type" value="Genomic_DNA"/>
</dbReference>
<comment type="subcellular location">
    <subcellularLocation>
        <location evidence="1">Nucleus</location>
    </subcellularLocation>
</comment>
<dbReference type="InterPro" id="IPR035984">
    <property type="entry name" value="Acyl-CoA-binding_sf"/>
</dbReference>
<organism evidence="6 7">
    <name type="scientific">Boothiomyces macroporosus</name>
    <dbReference type="NCBI Taxonomy" id="261099"/>
    <lineage>
        <taxon>Eukaryota</taxon>
        <taxon>Fungi</taxon>
        <taxon>Fungi incertae sedis</taxon>
        <taxon>Chytridiomycota</taxon>
        <taxon>Chytridiomycota incertae sedis</taxon>
        <taxon>Chytridiomycetes</taxon>
        <taxon>Rhizophydiales</taxon>
        <taxon>Terramycetaceae</taxon>
        <taxon>Boothiomyces</taxon>
    </lineage>
</organism>
<dbReference type="SUPFAM" id="SSF47027">
    <property type="entry name" value="Acyl-CoA binding protein"/>
    <property type="match status" value="1"/>
</dbReference>
<dbReference type="Gene3D" id="1.20.80.10">
    <property type="match status" value="1"/>
</dbReference>